<feature type="coiled-coil region" evidence="1">
    <location>
        <begin position="68"/>
        <end position="95"/>
    </location>
</feature>
<keyword evidence="1" id="KW-0175">Coiled coil</keyword>
<keyword evidence="4" id="KW-1185">Reference proteome</keyword>
<evidence type="ECO:0000313" key="4">
    <source>
        <dbReference type="Proteomes" id="UP001549119"/>
    </source>
</evidence>
<feature type="region of interest" description="Disordered" evidence="2">
    <location>
        <begin position="1"/>
        <end position="24"/>
    </location>
</feature>
<dbReference type="EMBL" id="JBEPNW010000008">
    <property type="protein sequence ID" value="MET3870055.1"/>
    <property type="molecule type" value="Genomic_DNA"/>
</dbReference>
<comment type="caution">
    <text evidence="3">The sequence shown here is derived from an EMBL/GenBank/DDBJ whole genome shotgun (WGS) entry which is preliminary data.</text>
</comment>
<organism evidence="3 4">
    <name type="scientific">Methylobacterium radiotolerans</name>
    <dbReference type="NCBI Taxonomy" id="31998"/>
    <lineage>
        <taxon>Bacteria</taxon>
        <taxon>Pseudomonadati</taxon>
        <taxon>Pseudomonadota</taxon>
        <taxon>Alphaproteobacteria</taxon>
        <taxon>Hyphomicrobiales</taxon>
        <taxon>Methylobacteriaceae</taxon>
        <taxon>Methylobacterium</taxon>
    </lineage>
</organism>
<sequence>MSDEAQTDETSATPPTPPAPKQIQVRKVQVKDFLAEEDLKGKLAYSLNDLSSAMADQASLFAHFGVLAAKASRQVDNIKILIENQEAKVDREIREAMAVLGEKITEGIVERKIARHPQVVAFKRALNEAKQIEKVANTTLEAFRHRRDMLVQAGATSREEMKGELSMAAKRELADNAKSAAERVGARAARTMAESE</sequence>
<dbReference type="Proteomes" id="UP001549119">
    <property type="component" value="Unassembled WGS sequence"/>
</dbReference>
<gene>
    <name evidence="3" type="ORF">ABIC20_007440</name>
</gene>
<protein>
    <submittedName>
        <fullName evidence="3">F0F1-type ATP synthase membrane subunit b/b</fullName>
    </submittedName>
</protein>
<proteinExistence type="predicted"/>
<evidence type="ECO:0000256" key="1">
    <source>
        <dbReference type="SAM" id="Coils"/>
    </source>
</evidence>
<dbReference type="RefSeq" id="WP_209651167.1">
    <property type="nucleotide sequence ID" value="NZ_JBEPNV010000005.1"/>
</dbReference>
<accession>A0ABV2NUB5</accession>
<evidence type="ECO:0000256" key="2">
    <source>
        <dbReference type="SAM" id="MobiDB-lite"/>
    </source>
</evidence>
<name>A0ABV2NUB5_9HYPH</name>
<evidence type="ECO:0000313" key="3">
    <source>
        <dbReference type="EMBL" id="MET3870055.1"/>
    </source>
</evidence>
<reference evidence="3 4" key="1">
    <citation type="submission" date="2024-06" db="EMBL/GenBank/DDBJ databases">
        <title>Genomics of switchgrass bacterial isolates.</title>
        <authorList>
            <person name="Shade A."/>
        </authorList>
    </citation>
    <scope>NUCLEOTIDE SEQUENCE [LARGE SCALE GENOMIC DNA]</scope>
    <source>
        <strain evidence="3 4">PvP084</strain>
    </source>
</reference>